<evidence type="ECO:0000259" key="10">
    <source>
        <dbReference type="SMART" id="SM01083"/>
    </source>
</evidence>
<keyword evidence="4" id="KW-0747">Spliceosome</keyword>
<dbReference type="InterPro" id="IPR051376">
    <property type="entry name" value="CWC25_splicing_factor"/>
</dbReference>
<evidence type="ECO:0000256" key="6">
    <source>
        <dbReference type="ARBA" id="ARBA00023187"/>
    </source>
</evidence>
<keyword evidence="5 8" id="KW-0175">Coiled coil</keyword>
<evidence type="ECO:0000256" key="8">
    <source>
        <dbReference type="SAM" id="Coils"/>
    </source>
</evidence>
<evidence type="ECO:0000256" key="2">
    <source>
        <dbReference type="ARBA" id="ARBA00006695"/>
    </source>
</evidence>
<dbReference type="GO" id="GO:0000398">
    <property type="term" value="P:mRNA splicing, via spliceosome"/>
    <property type="evidence" value="ECO:0007669"/>
    <property type="project" value="TreeGrafter"/>
</dbReference>
<keyword evidence="7" id="KW-0539">Nucleus</keyword>
<feature type="domain" description="CBF1-interacting co-repressor CIR N-terminal" evidence="10">
    <location>
        <begin position="10"/>
        <end position="46"/>
    </location>
</feature>
<dbReference type="InterPro" id="IPR022209">
    <property type="entry name" value="CWC25"/>
</dbReference>
<feature type="coiled-coil region" evidence="8">
    <location>
        <begin position="22"/>
        <end position="56"/>
    </location>
</feature>
<dbReference type="Proteomes" id="UP000243579">
    <property type="component" value="Unassembled WGS sequence"/>
</dbReference>
<dbReference type="OrthoDB" id="21123at2759"/>
<comment type="caution">
    <text evidence="11">The sequence shown here is derived from an EMBL/GenBank/DDBJ whole genome shotgun (WGS) entry which is preliminary data.</text>
</comment>
<dbReference type="PANTHER" id="PTHR16196">
    <property type="entry name" value="CELL CYCLE CONTROL PROTEIN CWF25"/>
    <property type="match status" value="1"/>
</dbReference>
<keyword evidence="3" id="KW-0507">mRNA processing</keyword>
<feature type="coiled-coil region" evidence="8">
    <location>
        <begin position="266"/>
        <end position="329"/>
    </location>
</feature>
<name>A0A1V9YK09_ACHHY</name>
<dbReference type="PANTHER" id="PTHR16196:SF0">
    <property type="entry name" value="PRE-MRNA-SPLICING FACTOR CWC25 HOMOLOG"/>
    <property type="match status" value="1"/>
</dbReference>
<evidence type="ECO:0000256" key="7">
    <source>
        <dbReference type="ARBA" id="ARBA00023242"/>
    </source>
</evidence>
<protein>
    <submittedName>
        <fullName evidence="11">Pre-mRNA-splicing factor CWC25-like protein</fullName>
    </submittedName>
</protein>
<keyword evidence="12" id="KW-1185">Reference proteome</keyword>
<dbReference type="SMART" id="SM01083">
    <property type="entry name" value="Cir_N"/>
    <property type="match status" value="1"/>
</dbReference>
<comment type="subcellular location">
    <subcellularLocation>
        <location evidence="1">Nucleus</location>
    </subcellularLocation>
</comment>
<dbReference type="Pfam" id="PF10197">
    <property type="entry name" value="Cir_N"/>
    <property type="match status" value="1"/>
</dbReference>
<comment type="similarity">
    <text evidence="2">Belongs to the CWC25 family.</text>
</comment>
<dbReference type="EMBL" id="JNBR01001541">
    <property type="protein sequence ID" value="OQR86035.1"/>
    <property type="molecule type" value="Genomic_DNA"/>
</dbReference>
<dbReference type="InterPro" id="IPR019339">
    <property type="entry name" value="CIR_N_dom"/>
</dbReference>
<feature type="region of interest" description="Disordered" evidence="9">
    <location>
        <begin position="177"/>
        <end position="241"/>
    </location>
</feature>
<organism evidence="11 12">
    <name type="scientific">Achlya hypogyna</name>
    <name type="common">Oomycete</name>
    <name type="synonym">Protoachlya hypogyna</name>
    <dbReference type="NCBI Taxonomy" id="1202772"/>
    <lineage>
        <taxon>Eukaryota</taxon>
        <taxon>Sar</taxon>
        <taxon>Stramenopiles</taxon>
        <taxon>Oomycota</taxon>
        <taxon>Saprolegniomycetes</taxon>
        <taxon>Saprolegniales</taxon>
        <taxon>Achlyaceae</taxon>
        <taxon>Achlya</taxon>
    </lineage>
</organism>
<proteinExistence type="inferred from homology"/>
<sequence>MSLAFLAKKSWHTSNLKNVEKVWKAEQKHAQEENKLLELRKNLEEERQLKELRELQAKTTGKKLDTTQRVDWMYEGPMAASQTAKTAEDYLLGKEYKPEAEQNQLKQLSSTPGSLYMSAAPSAVNDSFSRLNEDPMMMIKRQQKAAQIAVLKNPAKMKKLKDKVEKELSERKIAKLAKKEAKKAKKAKKDKKRSRSPPIKFLSPSHRSPSPKRARSTAVNDAADSHTKAPPPPLKGYGVIGGENAVSANSVRKCKDVDTSSLGPSRKLLEMAREKKAAEAAALEERLRKARVMTQPTAADREERLREMADDARRREVLLEERLRAKEAARAQEEAAPEPSTNPTFLQELNHAAYIGSSETMSERLNRNKHYIQRNATSNNFMK</sequence>
<evidence type="ECO:0000256" key="5">
    <source>
        <dbReference type="ARBA" id="ARBA00023054"/>
    </source>
</evidence>
<evidence type="ECO:0000256" key="3">
    <source>
        <dbReference type="ARBA" id="ARBA00022664"/>
    </source>
</evidence>
<dbReference type="AlphaFoldDB" id="A0A1V9YK09"/>
<feature type="compositionally biased region" description="Basic residues" evidence="9">
    <location>
        <begin position="180"/>
        <end position="195"/>
    </location>
</feature>
<evidence type="ECO:0000256" key="9">
    <source>
        <dbReference type="SAM" id="MobiDB-lite"/>
    </source>
</evidence>
<gene>
    <name evidence="11" type="ORF">ACHHYP_11071</name>
</gene>
<evidence type="ECO:0000313" key="11">
    <source>
        <dbReference type="EMBL" id="OQR86035.1"/>
    </source>
</evidence>
<accession>A0A1V9YK09</accession>
<evidence type="ECO:0000256" key="1">
    <source>
        <dbReference type="ARBA" id="ARBA00004123"/>
    </source>
</evidence>
<reference evidence="11 12" key="1">
    <citation type="journal article" date="2014" name="Genome Biol. Evol.">
        <title>The secreted proteins of Achlya hypogyna and Thraustotheca clavata identify the ancestral oomycete secretome and reveal gene acquisitions by horizontal gene transfer.</title>
        <authorList>
            <person name="Misner I."/>
            <person name="Blouin N."/>
            <person name="Leonard G."/>
            <person name="Richards T.A."/>
            <person name="Lane C.E."/>
        </authorList>
    </citation>
    <scope>NUCLEOTIDE SEQUENCE [LARGE SCALE GENOMIC DNA]</scope>
    <source>
        <strain evidence="11 12">ATCC 48635</strain>
    </source>
</reference>
<keyword evidence="6" id="KW-0508">mRNA splicing</keyword>
<dbReference type="GO" id="GO:0005684">
    <property type="term" value="C:U2-type spliceosomal complex"/>
    <property type="evidence" value="ECO:0007669"/>
    <property type="project" value="TreeGrafter"/>
</dbReference>
<evidence type="ECO:0000313" key="12">
    <source>
        <dbReference type="Proteomes" id="UP000243579"/>
    </source>
</evidence>
<dbReference type="Pfam" id="PF12542">
    <property type="entry name" value="CWC25"/>
    <property type="match status" value="1"/>
</dbReference>
<evidence type="ECO:0000256" key="4">
    <source>
        <dbReference type="ARBA" id="ARBA00022728"/>
    </source>
</evidence>
<dbReference type="STRING" id="1202772.A0A1V9YK09"/>